<dbReference type="GO" id="GO:0051213">
    <property type="term" value="F:dioxygenase activity"/>
    <property type="evidence" value="ECO:0007669"/>
    <property type="project" value="UniProtKB-KW"/>
</dbReference>
<dbReference type="PROSITE" id="PS51819">
    <property type="entry name" value="VOC"/>
    <property type="match status" value="1"/>
</dbReference>
<keyword evidence="2" id="KW-0560">Oxidoreductase</keyword>
<dbReference type="Proteomes" id="UP000184363">
    <property type="component" value="Unassembled WGS sequence"/>
</dbReference>
<organism evidence="2 3">
    <name type="scientific">Pseudonocardia thermophila</name>
    <dbReference type="NCBI Taxonomy" id="1848"/>
    <lineage>
        <taxon>Bacteria</taxon>
        <taxon>Bacillati</taxon>
        <taxon>Actinomycetota</taxon>
        <taxon>Actinomycetes</taxon>
        <taxon>Pseudonocardiales</taxon>
        <taxon>Pseudonocardiaceae</taxon>
        <taxon>Pseudonocardia</taxon>
    </lineage>
</organism>
<dbReference type="InterPro" id="IPR004360">
    <property type="entry name" value="Glyas_Fos-R_dOase_dom"/>
</dbReference>
<dbReference type="RefSeq" id="WP_073455178.1">
    <property type="nucleotide sequence ID" value="NZ_CALGVN010000053.1"/>
</dbReference>
<dbReference type="SUPFAM" id="SSF54593">
    <property type="entry name" value="Glyoxalase/Bleomycin resistance protein/Dihydroxybiphenyl dioxygenase"/>
    <property type="match status" value="1"/>
</dbReference>
<gene>
    <name evidence="2" type="ORF">SAMN05443637_1029</name>
</gene>
<feature type="domain" description="VOC" evidence="1">
    <location>
        <begin position="2"/>
        <end position="120"/>
    </location>
</feature>
<dbReference type="EMBL" id="FRAP01000002">
    <property type="protein sequence ID" value="SHK02158.1"/>
    <property type="molecule type" value="Genomic_DNA"/>
</dbReference>
<evidence type="ECO:0000259" key="1">
    <source>
        <dbReference type="PROSITE" id="PS51819"/>
    </source>
</evidence>
<evidence type="ECO:0000313" key="3">
    <source>
        <dbReference type="Proteomes" id="UP000184363"/>
    </source>
</evidence>
<sequence length="168" mass="18976">MYINHVALPVDDVDRASEFYVDWFGARVIPSPRFPVPVAWILLGKVQVHLVQHPGPASRAYHFAVAVEDAAQFEALYHRADRAGLLDRETFPHHIYELPNGDVQTWLRDPWGNVVEVDHPSIADLSPEVAAQARRWAEDDELTDWNRRASLFRPEQAGLALEPAGPGR</sequence>
<dbReference type="Pfam" id="PF00903">
    <property type="entry name" value="Glyoxalase"/>
    <property type="match status" value="1"/>
</dbReference>
<keyword evidence="3" id="KW-1185">Reference proteome</keyword>
<reference evidence="2 3" key="1">
    <citation type="submission" date="2016-11" db="EMBL/GenBank/DDBJ databases">
        <authorList>
            <person name="Jaros S."/>
            <person name="Januszkiewicz K."/>
            <person name="Wedrychowicz H."/>
        </authorList>
    </citation>
    <scope>NUCLEOTIDE SEQUENCE [LARGE SCALE GENOMIC DNA]</scope>
    <source>
        <strain evidence="2 3">DSM 43832</strain>
    </source>
</reference>
<dbReference type="CDD" id="cd06587">
    <property type="entry name" value="VOC"/>
    <property type="match status" value="1"/>
</dbReference>
<dbReference type="InterPro" id="IPR037523">
    <property type="entry name" value="VOC_core"/>
</dbReference>
<dbReference type="Gene3D" id="3.10.180.10">
    <property type="entry name" value="2,3-Dihydroxybiphenyl 1,2-Dioxygenase, domain 1"/>
    <property type="match status" value="1"/>
</dbReference>
<dbReference type="OrthoDB" id="9812656at2"/>
<evidence type="ECO:0000313" key="2">
    <source>
        <dbReference type="EMBL" id="SHK02158.1"/>
    </source>
</evidence>
<keyword evidence="2" id="KW-0223">Dioxygenase</keyword>
<protein>
    <submittedName>
        <fullName evidence="2">Catechol 2,3-dioxygenase</fullName>
    </submittedName>
</protein>
<name>A0A1M6P2L1_PSETH</name>
<accession>A0A1M6P2L1</accession>
<proteinExistence type="predicted"/>
<dbReference type="InterPro" id="IPR029068">
    <property type="entry name" value="Glyas_Bleomycin-R_OHBP_Dase"/>
</dbReference>
<dbReference type="STRING" id="1848.SAMN05443637_1029"/>
<dbReference type="AlphaFoldDB" id="A0A1M6P2L1"/>